<proteinExistence type="predicted"/>
<comment type="caution">
    <text evidence="6">The sequence shown here is derived from an EMBL/GenBank/DDBJ whole genome shotgun (WGS) entry which is preliminary data.</text>
</comment>
<organism evidence="6 7">
    <name type="scientific">Araneus ventricosus</name>
    <name type="common">Orbweaver spider</name>
    <name type="synonym">Epeira ventricosa</name>
    <dbReference type="NCBI Taxonomy" id="182803"/>
    <lineage>
        <taxon>Eukaryota</taxon>
        <taxon>Metazoa</taxon>
        <taxon>Ecdysozoa</taxon>
        <taxon>Arthropoda</taxon>
        <taxon>Chelicerata</taxon>
        <taxon>Arachnida</taxon>
        <taxon>Araneae</taxon>
        <taxon>Araneomorphae</taxon>
        <taxon>Entelegynae</taxon>
        <taxon>Araneoidea</taxon>
        <taxon>Araneidae</taxon>
        <taxon>Araneus</taxon>
    </lineage>
</organism>
<dbReference type="InterPro" id="IPR014716">
    <property type="entry name" value="Fibrinogen_a/b/g_C_1"/>
</dbReference>
<dbReference type="GO" id="GO:0030674">
    <property type="term" value="F:protein-macromolecule adaptor activity"/>
    <property type="evidence" value="ECO:0007669"/>
    <property type="project" value="TreeGrafter"/>
</dbReference>
<gene>
    <name evidence="6" type="primary">TNXB_1</name>
    <name evidence="6" type="ORF">AVEN_167967_1</name>
</gene>
<evidence type="ECO:0000313" key="6">
    <source>
        <dbReference type="EMBL" id="GBO30544.1"/>
    </source>
</evidence>
<reference evidence="6 7" key="1">
    <citation type="journal article" date="2019" name="Sci. Rep.">
        <title>Orb-weaving spider Araneus ventricosus genome elucidates the spidroin gene catalogue.</title>
        <authorList>
            <person name="Kono N."/>
            <person name="Nakamura H."/>
            <person name="Ohtoshi R."/>
            <person name="Moran D.A.P."/>
            <person name="Shinohara A."/>
            <person name="Yoshida Y."/>
            <person name="Fujiwara M."/>
            <person name="Mori M."/>
            <person name="Tomita M."/>
            <person name="Arakawa K."/>
        </authorList>
    </citation>
    <scope>NUCLEOTIDE SEQUENCE [LARGE SCALE GENOMIC DNA]</scope>
</reference>
<sequence length="119" mass="13935">MVMFLRLHLEGSPAAKLPRDCFEVQRDLKNETGVYRIQPDYARRPIFVFCDMETDGGGWTVFQRRKDGSIDFLRQWKDYKYGFGNIGGEFWLGKSALVLVKYKLERSEDTSQINKKSDQ</sequence>
<keyword evidence="2" id="KW-0964">Secreted</keyword>
<protein>
    <submittedName>
        <fullName evidence="6">Tenascin-X</fullName>
    </submittedName>
</protein>
<dbReference type="PROSITE" id="PS51406">
    <property type="entry name" value="FIBRINOGEN_C_2"/>
    <property type="match status" value="1"/>
</dbReference>
<name>A0A4Y2W210_ARAVE</name>
<dbReference type="GO" id="GO:0034116">
    <property type="term" value="P:positive regulation of heterotypic cell-cell adhesion"/>
    <property type="evidence" value="ECO:0007669"/>
    <property type="project" value="TreeGrafter"/>
</dbReference>
<dbReference type="GO" id="GO:0005201">
    <property type="term" value="F:extracellular matrix structural constituent"/>
    <property type="evidence" value="ECO:0007669"/>
    <property type="project" value="TreeGrafter"/>
</dbReference>
<evidence type="ECO:0000256" key="3">
    <source>
        <dbReference type="ARBA" id="ARBA00023157"/>
    </source>
</evidence>
<dbReference type="PANTHER" id="PTHR47221:SF5">
    <property type="entry name" value="FIBRINOGEN C-TERMINAL DOMAIN-CONTAINING PROTEIN"/>
    <property type="match status" value="1"/>
</dbReference>
<feature type="domain" description="Fibrinogen C-terminal" evidence="5">
    <location>
        <begin position="12"/>
        <end position="93"/>
    </location>
</feature>
<evidence type="ECO:0000256" key="2">
    <source>
        <dbReference type="ARBA" id="ARBA00022525"/>
    </source>
</evidence>
<evidence type="ECO:0000256" key="1">
    <source>
        <dbReference type="ARBA" id="ARBA00004613"/>
    </source>
</evidence>
<dbReference type="EMBL" id="BGPR01053723">
    <property type="protein sequence ID" value="GBO30544.1"/>
    <property type="molecule type" value="Genomic_DNA"/>
</dbReference>
<accession>A0A4Y2W210</accession>
<dbReference type="NCBIfam" id="NF040941">
    <property type="entry name" value="GGGWT_bact"/>
    <property type="match status" value="1"/>
</dbReference>
<evidence type="ECO:0000313" key="7">
    <source>
        <dbReference type="Proteomes" id="UP000499080"/>
    </source>
</evidence>
<dbReference type="SMART" id="SM00186">
    <property type="entry name" value="FBG"/>
    <property type="match status" value="1"/>
</dbReference>
<dbReference type="InterPro" id="IPR002181">
    <property type="entry name" value="Fibrinogen_a/b/g_C_dom"/>
</dbReference>
<keyword evidence="3" id="KW-1015">Disulfide bond</keyword>
<evidence type="ECO:0000256" key="4">
    <source>
        <dbReference type="ARBA" id="ARBA00023180"/>
    </source>
</evidence>
<dbReference type="OrthoDB" id="6145874at2759"/>
<dbReference type="GO" id="GO:0005577">
    <property type="term" value="C:fibrinogen complex"/>
    <property type="evidence" value="ECO:0007669"/>
    <property type="project" value="TreeGrafter"/>
</dbReference>
<keyword evidence="4" id="KW-0325">Glycoprotein</keyword>
<dbReference type="Pfam" id="PF00147">
    <property type="entry name" value="Fibrinogen_C"/>
    <property type="match status" value="1"/>
</dbReference>
<keyword evidence="7" id="KW-1185">Reference proteome</keyword>
<evidence type="ECO:0000259" key="5">
    <source>
        <dbReference type="PROSITE" id="PS51406"/>
    </source>
</evidence>
<dbReference type="AlphaFoldDB" id="A0A4Y2W210"/>
<dbReference type="InterPro" id="IPR037579">
    <property type="entry name" value="FIB_ANG-like"/>
</dbReference>
<dbReference type="PANTHER" id="PTHR47221">
    <property type="entry name" value="FIBRINOGEN ALPHA CHAIN"/>
    <property type="match status" value="1"/>
</dbReference>
<comment type="subcellular location">
    <subcellularLocation>
        <location evidence="1">Secreted</location>
    </subcellularLocation>
</comment>
<dbReference type="SUPFAM" id="SSF56496">
    <property type="entry name" value="Fibrinogen C-terminal domain-like"/>
    <property type="match status" value="1"/>
</dbReference>
<dbReference type="Proteomes" id="UP000499080">
    <property type="component" value="Unassembled WGS sequence"/>
</dbReference>
<dbReference type="InterPro" id="IPR036056">
    <property type="entry name" value="Fibrinogen-like_C"/>
</dbReference>
<dbReference type="Gene3D" id="3.90.215.10">
    <property type="entry name" value="Gamma Fibrinogen, chain A, domain 1"/>
    <property type="match status" value="1"/>
</dbReference>